<reference evidence="1" key="1">
    <citation type="submission" date="2021-03" db="EMBL/GenBank/DDBJ databases">
        <authorList>
            <consortium name="Genoscope - CEA"/>
            <person name="William W."/>
        </authorList>
    </citation>
    <scope>NUCLEOTIDE SEQUENCE</scope>
    <source>
        <strain evidence="1">Doubled-haploid Pahang</strain>
    </source>
</reference>
<proteinExistence type="predicted"/>
<dbReference type="Proteomes" id="UP000012960">
    <property type="component" value="Unplaced"/>
</dbReference>
<dbReference type="EMBL" id="HG996473">
    <property type="protein sequence ID" value="CAG1856273.1"/>
    <property type="molecule type" value="Genomic_DNA"/>
</dbReference>
<dbReference type="EnsemblPlants" id="Ma07_t11220.1">
    <property type="protein sequence ID" value="Ma07_p11220.1"/>
    <property type="gene ID" value="Ma07_g11220"/>
</dbReference>
<keyword evidence="3" id="KW-1185">Reference proteome</keyword>
<evidence type="ECO:0000313" key="2">
    <source>
        <dbReference type="EnsemblPlants" id="Ma07_p11220.1"/>
    </source>
</evidence>
<evidence type="ECO:0000313" key="3">
    <source>
        <dbReference type="Proteomes" id="UP000012960"/>
    </source>
</evidence>
<dbReference type="Gramene" id="Ma07_t11220.1">
    <property type="protein sequence ID" value="Ma07_p11220.1"/>
    <property type="gene ID" value="Ma07_g11220"/>
</dbReference>
<name>A0A804JUM2_MUSAM</name>
<organism evidence="2 3">
    <name type="scientific">Musa acuminata subsp. malaccensis</name>
    <name type="common">Wild banana</name>
    <name type="synonym">Musa malaccensis</name>
    <dbReference type="NCBI Taxonomy" id="214687"/>
    <lineage>
        <taxon>Eukaryota</taxon>
        <taxon>Viridiplantae</taxon>
        <taxon>Streptophyta</taxon>
        <taxon>Embryophyta</taxon>
        <taxon>Tracheophyta</taxon>
        <taxon>Spermatophyta</taxon>
        <taxon>Magnoliopsida</taxon>
        <taxon>Liliopsida</taxon>
        <taxon>Zingiberales</taxon>
        <taxon>Musaceae</taxon>
        <taxon>Musa</taxon>
    </lineage>
</organism>
<protein>
    <submittedName>
        <fullName evidence="1">(wild Malaysian banana) hypothetical protein</fullName>
    </submittedName>
</protein>
<gene>
    <name evidence="1" type="ORF">GSMUA_43650.1</name>
</gene>
<reference evidence="2" key="2">
    <citation type="submission" date="2021-05" db="UniProtKB">
        <authorList>
            <consortium name="EnsemblPlants"/>
        </authorList>
    </citation>
    <scope>IDENTIFICATION</scope>
    <source>
        <strain evidence="2">subsp. malaccensis</strain>
    </source>
</reference>
<evidence type="ECO:0000313" key="1">
    <source>
        <dbReference type="EMBL" id="CAG1856273.1"/>
    </source>
</evidence>
<accession>A0A804JUM2</accession>
<dbReference type="InParanoid" id="A0A804JUM2"/>
<dbReference type="AlphaFoldDB" id="A0A804JUM2"/>
<sequence>MHRASAAVDLALPRSVGHFSAKQLPLGLPSGCFLYPLAPLAPPPLLLLPYFVVYRQPISPSITVSLSSSKIETSQRLMHAQGQQALSQASTGMIVRASQAIHDDESKMLVLQSSSFTTKGLSEYVFSLSCTSFQISISVPPTCVIIVSIFCGHVEWVDKIVRRTFHVFSSSLLWLLAAWCSHNYMPYKKCLCCQPSIFFLMCTICSTMSGP</sequence>